<dbReference type="AlphaFoldDB" id="A0A8H5HWJ7"/>
<dbReference type="EMBL" id="JAACJN010000012">
    <property type="protein sequence ID" value="KAF5390914.1"/>
    <property type="molecule type" value="Genomic_DNA"/>
</dbReference>
<feature type="region of interest" description="Disordered" evidence="1">
    <location>
        <begin position="456"/>
        <end position="487"/>
    </location>
</feature>
<feature type="compositionally biased region" description="Polar residues" evidence="1">
    <location>
        <begin position="43"/>
        <end position="53"/>
    </location>
</feature>
<reference evidence="2 3" key="1">
    <citation type="journal article" date="2020" name="ISME J.">
        <title>Uncovering the hidden diversity of litter-decomposition mechanisms in mushroom-forming fungi.</title>
        <authorList>
            <person name="Floudas D."/>
            <person name="Bentzer J."/>
            <person name="Ahren D."/>
            <person name="Johansson T."/>
            <person name="Persson P."/>
            <person name="Tunlid A."/>
        </authorList>
    </citation>
    <scope>NUCLEOTIDE SEQUENCE [LARGE SCALE GENOMIC DNA]</scope>
    <source>
        <strain evidence="2 3">CBS 406.79</strain>
    </source>
</reference>
<evidence type="ECO:0000313" key="2">
    <source>
        <dbReference type="EMBL" id="KAF5390914.1"/>
    </source>
</evidence>
<feature type="compositionally biased region" description="Low complexity" evidence="1">
    <location>
        <begin position="63"/>
        <end position="73"/>
    </location>
</feature>
<sequence>MLSMTHIPLNTFHGDPTNPTKARPVLVKIFDGFKKAKRDPSTAIDSSITQGVESSLEPPIKPPDSSSDTASTSPEDDDEEYIADDARSIVTVPGVVPEHVENPPFWFSDGPFSSLAVNPVAEIDRLNRWFSEVHIGSASDKGIAPGQNAADDDDDIAESIKLCGPARPRFGQSKQTGVSPAVPPTEKRSFFWRAHEQSKKFLWAFLLGNDKLMCAVTGEQVPLQSAHFLQVKCPSVTRVRIMKAIQGAFCGNSRLNLIPLMANIHIKWDADLFLIFLMDKSVLEDLDAYLTFLDDRGHLNEAYDWFQHLRIHHPLLHEGNLHKIGFLSRSVSAHRFIPVPKGKRARAEYYDSTLPQTQEETTEISRGSYETYAHPVFVVLRFIETVMSTQSRAWVDDNYDAKALWDLWTEVDSHLELLELNLKVARHLLRRMGTEADLIWDERALKDKQTGVVSWAAGTSGAGKGTGKGQHSKGHPRQRAVDGGESSLEKTEAGLLVEGWRLANESGGKLSALRQFRESLQVPKRFFLSLPQARRSQASLA</sequence>
<keyword evidence="3" id="KW-1185">Reference proteome</keyword>
<evidence type="ECO:0000313" key="3">
    <source>
        <dbReference type="Proteomes" id="UP000518752"/>
    </source>
</evidence>
<comment type="caution">
    <text evidence="2">The sequence shown here is derived from an EMBL/GenBank/DDBJ whole genome shotgun (WGS) entry which is preliminary data.</text>
</comment>
<evidence type="ECO:0000256" key="1">
    <source>
        <dbReference type="SAM" id="MobiDB-lite"/>
    </source>
</evidence>
<protein>
    <submittedName>
        <fullName evidence="2">Uncharacterized protein</fullName>
    </submittedName>
</protein>
<feature type="region of interest" description="Disordered" evidence="1">
    <location>
        <begin position="1"/>
        <end position="21"/>
    </location>
</feature>
<dbReference type="Proteomes" id="UP000518752">
    <property type="component" value="Unassembled WGS sequence"/>
</dbReference>
<accession>A0A8H5HWJ7</accession>
<name>A0A8H5HWJ7_9AGAR</name>
<organism evidence="2 3">
    <name type="scientific">Collybiopsis confluens</name>
    <dbReference type="NCBI Taxonomy" id="2823264"/>
    <lineage>
        <taxon>Eukaryota</taxon>
        <taxon>Fungi</taxon>
        <taxon>Dikarya</taxon>
        <taxon>Basidiomycota</taxon>
        <taxon>Agaricomycotina</taxon>
        <taxon>Agaricomycetes</taxon>
        <taxon>Agaricomycetidae</taxon>
        <taxon>Agaricales</taxon>
        <taxon>Marasmiineae</taxon>
        <taxon>Omphalotaceae</taxon>
        <taxon>Collybiopsis</taxon>
    </lineage>
</organism>
<feature type="region of interest" description="Disordered" evidence="1">
    <location>
        <begin position="37"/>
        <end position="80"/>
    </location>
</feature>
<gene>
    <name evidence="2" type="ORF">D9757_004035</name>
</gene>
<proteinExistence type="predicted"/>